<reference evidence="2" key="1">
    <citation type="submission" date="2009-11" db="EMBL/GenBank/DDBJ databases">
        <authorList>
            <consortium name="The Broad Institute Genome Sequencing Platform"/>
            <person name="Ward D."/>
            <person name="Feldgarden M."/>
            <person name="Earl A."/>
            <person name="Young S.K."/>
            <person name="Zeng Q."/>
            <person name="Koehrsen M."/>
            <person name="Alvarado L."/>
            <person name="Berlin A."/>
            <person name="Bochicchio J."/>
            <person name="Borenstein D."/>
            <person name="Chapman S.B."/>
            <person name="Chen Z."/>
            <person name="Engels R."/>
            <person name="Freedman E."/>
            <person name="Gellesch M."/>
            <person name="Goldberg J."/>
            <person name="Griggs A."/>
            <person name="Gujja S."/>
            <person name="Heilman E."/>
            <person name="Heiman D."/>
            <person name="Hepburn T."/>
            <person name="Howarth C."/>
            <person name="Jen D."/>
            <person name="Larson L."/>
            <person name="Lewis B."/>
            <person name="Mehta T."/>
            <person name="Park D."/>
            <person name="Pearson M."/>
            <person name="Roberts A."/>
            <person name="Saif S."/>
            <person name="Shea T."/>
            <person name="Shenoy N."/>
            <person name="Sisk P."/>
            <person name="Stolte C."/>
            <person name="Sykes S."/>
            <person name="Thomson T."/>
            <person name="Walk T."/>
            <person name="White J."/>
            <person name="Yandava C."/>
            <person name="Izard J."/>
            <person name="Baranova O.V."/>
            <person name="Blanton J.M."/>
            <person name="Tanner A.C."/>
            <person name="Dewhirst F.E."/>
            <person name="Haas B."/>
            <person name="Nusbaum C."/>
            <person name="Birren B."/>
        </authorList>
    </citation>
    <scope>NUCLEOTIDE SEQUENCE [LARGE SCALE GENOMIC DNA]</scope>
    <source>
        <strain evidence="2">1-1 BBBD Race 1</strain>
    </source>
</reference>
<evidence type="ECO:0000256" key="1">
    <source>
        <dbReference type="SAM" id="SignalP"/>
    </source>
</evidence>
<feature type="signal peptide" evidence="1">
    <location>
        <begin position="1"/>
        <end position="19"/>
    </location>
</feature>
<reference evidence="3" key="4">
    <citation type="submission" date="2025-05" db="UniProtKB">
        <authorList>
            <consortium name="EnsemblFungi"/>
        </authorList>
    </citation>
    <scope>IDENTIFICATION</scope>
    <source>
        <strain evidence="3">isolate 1-1 / race 1 (BBBD)</strain>
    </source>
</reference>
<sequence>MLVNIGLELLTFIIFWVEAKLCDYQPTPWEQLTPKGQIILAAYHAHIREEEDLKTLLKIQQYGQEAKAKKKAFYNAKYRAKMTASIAAKTTVDNLTPAPTALTSDKTPTSKL</sequence>
<accession>A0A180GHG7</accession>
<dbReference type="OrthoDB" id="2509372at2759"/>
<proteinExistence type="predicted"/>
<feature type="chain" id="PRO_5008109909" evidence="1">
    <location>
        <begin position="20"/>
        <end position="112"/>
    </location>
</feature>
<evidence type="ECO:0000313" key="4">
    <source>
        <dbReference type="Proteomes" id="UP000005240"/>
    </source>
</evidence>
<keyword evidence="4" id="KW-1185">Reference proteome</keyword>
<protein>
    <submittedName>
        <fullName evidence="2 3">Uncharacterized protein</fullName>
    </submittedName>
</protein>
<dbReference type="AlphaFoldDB" id="A0A180GHG7"/>
<reference evidence="3 4" key="3">
    <citation type="journal article" date="2017" name="G3 (Bethesda)">
        <title>Comparative analysis highlights variable genome content of wheat rusts and divergence of the mating loci.</title>
        <authorList>
            <person name="Cuomo C.A."/>
            <person name="Bakkeren G."/>
            <person name="Khalil H.B."/>
            <person name="Panwar V."/>
            <person name="Joly D."/>
            <person name="Linning R."/>
            <person name="Sakthikumar S."/>
            <person name="Song X."/>
            <person name="Adiconis X."/>
            <person name="Fan L."/>
            <person name="Goldberg J.M."/>
            <person name="Levin J.Z."/>
            <person name="Young S."/>
            <person name="Zeng Q."/>
            <person name="Anikster Y."/>
            <person name="Bruce M."/>
            <person name="Wang M."/>
            <person name="Yin C."/>
            <person name="McCallum B."/>
            <person name="Szabo L.J."/>
            <person name="Hulbert S."/>
            <person name="Chen X."/>
            <person name="Fellers J.P."/>
        </authorList>
    </citation>
    <scope>NUCLEOTIDE SEQUENCE</scope>
    <source>
        <strain evidence="4">Isolate 1-1 / race 1 (BBBD)</strain>
        <strain evidence="3">isolate 1-1 / race 1 (BBBD)</strain>
    </source>
</reference>
<keyword evidence="1" id="KW-0732">Signal</keyword>
<dbReference type="EMBL" id="ADAS02000069">
    <property type="protein sequence ID" value="OAV92130.1"/>
    <property type="molecule type" value="Genomic_DNA"/>
</dbReference>
<evidence type="ECO:0000313" key="2">
    <source>
        <dbReference type="EMBL" id="OAV92130.1"/>
    </source>
</evidence>
<dbReference type="EnsemblFungi" id="PTTG_07752-t43_1">
    <property type="protein sequence ID" value="PTTG_07752-t43_1-p1"/>
    <property type="gene ID" value="PTTG_07752"/>
</dbReference>
<dbReference type="Proteomes" id="UP000005240">
    <property type="component" value="Unassembled WGS sequence"/>
</dbReference>
<gene>
    <name evidence="2" type="ORF">PTTG_07752</name>
</gene>
<name>A0A180GHG7_PUCT1</name>
<evidence type="ECO:0000313" key="3">
    <source>
        <dbReference type="EnsemblFungi" id="PTTG_07752-t43_1-p1"/>
    </source>
</evidence>
<dbReference type="VEuPathDB" id="FungiDB:PTTG_07752"/>
<organism evidence="2">
    <name type="scientific">Puccinia triticina (isolate 1-1 / race 1 (BBBD))</name>
    <name type="common">Brown leaf rust fungus</name>
    <dbReference type="NCBI Taxonomy" id="630390"/>
    <lineage>
        <taxon>Eukaryota</taxon>
        <taxon>Fungi</taxon>
        <taxon>Dikarya</taxon>
        <taxon>Basidiomycota</taxon>
        <taxon>Pucciniomycotina</taxon>
        <taxon>Pucciniomycetes</taxon>
        <taxon>Pucciniales</taxon>
        <taxon>Pucciniaceae</taxon>
        <taxon>Puccinia</taxon>
    </lineage>
</organism>
<reference evidence="2" key="2">
    <citation type="submission" date="2016-05" db="EMBL/GenBank/DDBJ databases">
        <title>Comparative analysis highlights variable genome content of wheat rusts and divergence of the mating loci.</title>
        <authorList>
            <person name="Cuomo C.A."/>
            <person name="Bakkeren G."/>
            <person name="Szabo L."/>
            <person name="Khalil H."/>
            <person name="Joly D."/>
            <person name="Goldberg J."/>
            <person name="Young S."/>
            <person name="Zeng Q."/>
            <person name="Fellers J."/>
        </authorList>
    </citation>
    <scope>NUCLEOTIDE SEQUENCE [LARGE SCALE GENOMIC DNA]</scope>
    <source>
        <strain evidence="2">1-1 BBBD Race 1</strain>
    </source>
</reference>